<name>A0AAI8YN54_9PEZI</name>
<feature type="compositionally biased region" description="Low complexity" evidence="1">
    <location>
        <begin position="482"/>
        <end position="495"/>
    </location>
</feature>
<dbReference type="InterPro" id="IPR056599">
    <property type="entry name" value="AAA_lid_fung"/>
</dbReference>
<dbReference type="Pfam" id="PF23232">
    <property type="entry name" value="AAA_lid_13"/>
    <property type="match status" value="1"/>
</dbReference>
<dbReference type="Proteomes" id="UP001295740">
    <property type="component" value="Unassembled WGS sequence"/>
</dbReference>
<dbReference type="AlphaFoldDB" id="A0AAI8YN54"/>
<dbReference type="PANTHER" id="PTHR46411">
    <property type="entry name" value="FAMILY ATPASE, PUTATIVE-RELATED"/>
    <property type="match status" value="1"/>
</dbReference>
<evidence type="ECO:0000259" key="3">
    <source>
        <dbReference type="Pfam" id="PF23232"/>
    </source>
</evidence>
<dbReference type="PANTHER" id="PTHR46411:SF3">
    <property type="entry name" value="AAA+ ATPASE DOMAIN-CONTAINING PROTEIN"/>
    <property type="match status" value="1"/>
</dbReference>
<dbReference type="EMBL" id="CAUWAG010000018">
    <property type="protein sequence ID" value="CAJ2510835.1"/>
    <property type="molecule type" value="Genomic_DNA"/>
</dbReference>
<dbReference type="SUPFAM" id="SSF52540">
    <property type="entry name" value="P-loop containing nucleoside triphosphate hydrolases"/>
    <property type="match status" value="1"/>
</dbReference>
<dbReference type="Pfam" id="PF22942">
    <property type="entry name" value="DUF7025"/>
    <property type="match status" value="1"/>
</dbReference>
<feature type="domain" description="DUF7025" evidence="2">
    <location>
        <begin position="135"/>
        <end position="191"/>
    </location>
</feature>
<evidence type="ECO:0000256" key="1">
    <source>
        <dbReference type="SAM" id="MobiDB-lite"/>
    </source>
</evidence>
<feature type="region of interest" description="Disordered" evidence="1">
    <location>
        <begin position="454"/>
        <end position="520"/>
    </location>
</feature>
<feature type="domain" description="AAA+ ATPase lid" evidence="3">
    <location>
        <begin position="361"/>
        <end position="431"/>
    </location>
</feature>
<dbReference type="InterPro" id="IPR054289">
    <property type="entry name" value="DUF7025"/>
</dbReference>
<comment type="caution">
    <text evidence="4">The sequence shown here is derived from an EMBL/GenBank/DDBJ whole genome shotgun (WGS) entry which is preliminary data.</text>
</comment>
<proteinExistence type="predicted"/>
<keyword evidence="5" id="KW-1185">Reference proteome</keyword>
<accession>A0AAI8YN54</accession>
<gene>
    <name evidence="4" type="ORF">KHLLAP_LOCUS11303</name>
</gene>
<sequence>MKEKLQELETQFAALSDNDTATKLLTVAESIARLADGVDEQHEAEDSTEQADIKPSSAAAIAPPDTSKPRPKGQPHFVENAWFLKVRCSTIPPNRTDLNNRSENSGLGESRQEIFKVQARARPDATGEGTLVPCKTRRTKPMTIRRFFYLWIHSVDFDGDGYIPLETILTFPTFEGLRDVTSLGAYPLHYHVDSEKLIEVATSKGRQFQDAVKAKHMAYCGPTISYSYTGNGYSYRRRPFDGSNPEAYMLLDEADVFLSQRENNLERNALVSVFVRVLEYYNGILFLPTNRVGTLDEAFKSRVHLSLHYPALDRSQTHDIMKMHLSRLRAIEEKLSKATEQKQLVVWEDEICQFAVDRWDKHTANNGQGRWNGRQIRNAVNIAASLAWYDNKTESDPSRKELPPQLMPAHPETVAKTMTLFDGYMSKTRGGKDAFLSHQRSERFNMFRQSELDHENAPYGGAPLGAGQGTGAYQPYSHRQRPQQPSWQQQQMPGQSVAYNQPQPIPPAQGGAQGYMPTQIQGRYTPGIPQTQVGGGTQLNHPGPHIPQTTIYSPAQPSQTRGQYTPVAPQTQASGGMQSNQATGQIPQTAMYNQMQPGNPPLHPGHTYNMNTGGQNQMAQPSVHNAYGILPEAHEQFQGAPMYALDGAG</sequence>
<feature type="region of interest" description="Disordered" evidence="1">
    <location>
        <begin position="36"/>
        <end position="74"/>
    </location>
</feature>
<dbReference type="InterPro" id="IPR027417">
    <property type="entry name" value="P-loop_NTPase"/>
</dbReference>
<feature type="region of interest" description="Disordered" evidence="1">
    <location>
        <begin position="532"/>
        <end position="582"/>
    </location>
</feature>
<evidence type="ECO:0000313" key="5">
    <source>
        <dbReference type="Proteomes" id="UP001295740"/>
    </source>
</evidence>
<evidence type="ECO:0000259" key="2">
    <source>
        <dbReference type="Pfam" id="PF22942"/>
    </source>
</evidence>
<protein>
    <submittedName>
        <fullName evidence="4">Uu.00g064600.m01.CDS01</fullName>
    </submittedName>
</protein>
<dbReference type="Gene3D" id="3.40.50.300">
    <property type="entry name" value="P-loop containing nucleotide triphosphate hydrolases"/>
    <property type="match status" value="1"/>
</dbReference>
<evidence type="ECO:0000313" key="4">
    <source>
        <dbReference type="EMBL" id="CAJ2510835.1"/>
    </source>
</evidence>
<reference evidence="4" key="1">
    <citation type="submission" date="2023-10" db="EMBL/GenBank/DDBJ databases">
        <authorList>
            <person name="Hackl T."/>
        </authorList>
    </citation>
    <scope>NUCLEOTIDE SEQUENCE</scope>
</reference>
<feature type="compositionally biased region" description="Polar residues" evidence="1">
    <location>
        <begin position="547"/>
        <end position="582"/>
    </location>
</feature>
<organism evidence="4 5">
    <name type="scientific">Anthostomella pinea</name>
    <dbReference type="NCBI Taxonomy" id="933095"/>
    <lineage>
        <taxon>Eukaryota</taxon>
        <taxon>Fungi</taxon>
        <taxon>Dikarya</taxon>
        <taxon>Ascomycota</taxon>
        <taxon>Pezizomycotina</taxon>
        <taxon>Sordariomycetes</taxon>
        <taxon>Xylariomycetidae</taxon>
        <taxon>Xylariales</taxon>
        <taxon>Xylariaceae</taxon>
        <taxon>Anthostomella</taxon>
    </lineage>
</organism>
<feature type="compositionally biased region" description="Low complexity" evidence="1">
    <location>
        <begin position="53"/>
        <end position="65"/>
    </location>
</feature>